<name>B1I399_DESAP</name>
<dbReference type="KEGG" id="dau:Daud_0940"/>
<dbReference type="Gene3D" id="3.90.226.10">
    <property type="entry name" value="2-enoyl-CoA Hydratase, Chain A, domain 1"/>
    <property type="match status" value="1"/>
</dbReference>
<evidence type="ECO:0000313" key="2">
    <source>
        <dbReference type="Proteomes" id="UP000008544"/>
    </source>
</evidence>
<dbReference type="SUPFAM" id="SSF52096">
    <property type="entry name" value="ClpP/crotonase"/>
    <property type="match status" value="1"/>
</dbReference>
<dbReference type="Pfam" id="PF01972">
    <property type="entry name" value="SDH_protease"/>
    <property type="match status" value="1"/>
</dbReference>
<dbReference type="OrthoDB" id="1493005at2"/>
<dbReference type="InterPro" id="IPR029045">
    <property type="entry name" value="ClpP/crotonase-like_dom_sf"/>
</dbReference>
<dbReference type="eggNOG" id="COG0616">
    <property type="taxonomic scope" value="Bacteria"/>
</dbReference>
<dbReference type="STRING" id="477974.Daud_0940"/>
<sequence>MGFAARCSLMAQIARKRGSQVIAYVTGDRENVSTRIAPDVLPVFHRHLRLLPAGERLDLFLYSRGGDVLTPWRLVHLVREWAAEFAVLVPYRAYSAGTLICLGADEVVMGVMGELGPIDPSVVSAFNPKDPVNPNARIPVNVEDVYSFLALAREVAGMSHDEDRRKTFLLLAEKIHPLALGNVHRNYLLVRSLAQKLLALRQNPPTPDQVRHIVDSLTEKLYAHNHMIPRREASTEIGLATTYPDPELESLLWALYENYEQELLLGQPFNPADIIRGTRTDFEVVGGLVESMAGQDAFVFHGVAERQDCPDGRINVTILRQGWRRAQGGA</sequence>
<dbReference type="AlphaFoldDB" id="B1I399"/>
<protein>
    <recommendedName>
        <fullName evidence="3">Serine dehydrogenase proteinase</fullName>
    </recommendedName>
</protein>
<dbReference type="HOGENOM" id="CLU_068405_0_0_9"/>
<proteinExistence type="predicted"/>
<dbReference type="InterPro" id="IPR002825">
    <property type="entry name" value="Pept_S49_ser-pept_pro"/>
</dbReference>
<evidence type="ECO:0008006" key="3">
    <source>
        <dbReference type="Google" id="ProtNLM"/>
    </source>
</evidence>
<keyword evidence="2" id="KW-1185">Reference proteome</keyword>
<dbReference type="EMBL" id="CP000860">
    <property type="protein sequence ID" value="ACA59453.1"/>
    <property type="molecule type" value="Genomic_DNA"/>
</dbReference>
<evidence type="ECO:0000313" key="1">
    <source>
        <dbReference type="EMBL" id="ACA59453.1"/>
    </source>
</evidence>
<reference evidence="2" key="1">
    <citation type="submission" date="2007-10" db="EMBL/GenBank/DDBJ databases">
        <title>Complete sequence of chromosome of Desulforudis audaxviator MP104C.</title>
        <authorList>
            <person name="Copeland A."/>
            <person name="Lucas S."/>
            <person name="Lapidus A."/>
            <person name="Barry K."/>
            <person name="Glavina del Rio T."/>
            <person name="Dalin E."/>
            <person name="Tice H."/>
            <person name="Bruce D."/>
            <person name="Pitluck S."/>
            <person name="Lowry S.R."/>
            <person name="Larimer F."/>
            <person name="Land M.L."/>
            <person name="Hauser L."/>
            <person name="Kyrpides N."/>
            <person name="Ivanova N.N."/>
            <person name="Richardson P."/>
        </authorList>
    </citation>
    <scope>NUCLEOTIDE SEQUENCE [LARGE SCALE GENOMIC DNA]</scope>
    <source>
        <strain evidence="2">MP104C</strain>
    </source>
</reference>
<dbReference type="GO" id="GO:0016020">
    <property type="term" value="C:membrane"/>
    <property type="evidence" value="ECO:0007669"/>
    <property type="project" value="InterPro"/>
</dbReference>
<dbReference type="RefSeq" id="WP_012302039.1">
    <property type="nucleotide sequence ID" value="NC_010424.1"/>
</dbReference>
<gene>
    <name evidence="1" type="ordered locus">Daud_0940</name>
</gene>
<dbReference type="PANTHER" id="PTHR35984:SF1">
    <property type="entry name" value="PERIPLASMIC SERINE PROTEASE"/>
    <property type="match status" value="1"/>
</dbReference>
<dbReference type="PANTHER" id="PTHR35984">
    <property type="entry name" value="PERIPLASMIC SERINE PROTEASE"/>
    <property type="match status" value="1"/>
</dbReference>
<accession>B1I399</accession>
<organism evidence="1 2">
    <name type="scientific">Desulforudis audaxviator (strain MP104C)</name>
    <dbReference type="NCBI Taxonomy" id="477974"/>
    <lineage>
        <taxon>Bacteria</taxon>
        <taxon>Bacillati</taxon>
        <taxon>Bacillota</taxon>
        <taxon>Clostridia</taxon>
        <taxon>Thermoanaerobacterales</taxon>
        <taxon>Candidatus Desulforudaceae</taxon>
        <taxon>Candidatus Desulforudis</taxon>
    </lineage>
</organism>
<dbReference type="Proteomes" id="UP000008544">
    <property type="component" value="Chromosome"/>
</dbReference>
<reference evidence="1 2" key="2">
    <citation type="journal article" date="2008" name="Science">
        <title>Environmental genomics reveals a single-species ecosystem deep within Earth.</title>
        <authorList>
            <person name="Chivian D."/>
            <person name="Brodie E.L."/>
            <person name="Alm E.J."/>
            <person name="Culley D.E."/>
            <person name="Dehal P.S."/>
            <person name="Desantis T.Z."/>
            <person name="Gihring T.M."/>
            <person name="Lapidus A."/>
            <person name="Lin L.H."/>
            <person name="Lowry S.R."/>
            <person name="Moser D.P."/>
            <person name="Richardson P.M."/>
            <person name="Southam G."/>
            <person name="Wanger G."/>
            <person name="Pratt L.M."/>
            <person name="Andersen G.L."/>
            <person name="Hazen T.C."/>
            <person name="Brockman F.J."/>
            <person name="Arkin A.P."/>
            <person name="Onstott T.C."/>
        </authorList>
    </citation>
    <scope>NUCLEOTIDE SEQUENCE [LARGE SCALE GENOMIC DNA]</scope>
    <source>
        <strain evidence="1 2">MP104C</strain>
    </source>
</reference>